<sequence>MTRDERIQAMNTLLNQQREVLKTLNDALDALEAHRDDYATLIDYYYSDDYFVDLEAADNGEISEDISQEVVSEDAIYNVMVQQQETSLRLLEQALANLKQP</sequence>
<keyword evidence="3" id="KW-1185">Reference proteome</keyword>
<gene>
    <name evidence="2" type="ORF">SAMN04487984_1299</name>
</gene>
<dbReference type="Pfam" id="PF14131">
    <property type="entry name" value="DUF4298"/>
    <property type="match status" value="1"/>
</dbReference>
<name>A0A1W1ZFC3_9LACT</name>
<evidence type="ECO:0000256" key="1">
    <source>
        <dbReference type="SAM" id="Coils"/>
    </source>
</evidence>
<protein>
    <recommendedName>
        <fullName evidence="4">DUF4298 domain-containing protein</fullName>
    </recommendedName>
</protein>
<dbReference type="OrthoDB" id="80787at2"/>
<dbReference type="Proteomes" id="UP000243884">
    <property type="component" value="Unassembled WGS sequence"/>
</dbReference>
<evidence type="ECO:0008006" key="4">
    <source>
        <dbReference type="Google" id="ProtNLM"/>
    </source>
</evidence>
<dbReference type="AlphaFoldDB" id="A0A1W1ZFC3"/>
<reference evidence="3" key="1">
    <citation type="submission" date="2017-04" db="EMBL/GenBank/DDBJ databases">
        <authorList>
            <person name="Varghese N."/>
            <person name="Submissions S."/>
        </authorList>
    </citation>
    <scope>NUCLEOTIDE SEQUENCE [LARGE SCALE GENOMIC DNA]</scope>
    <source>
        <strain evidence="3">DSM 21500</strain>
    </source>
</reference>
<evidence type="ECO:0000313" key="2">
    <source>
        <dbReference type="EMBL" id="SMC47036.1"/>
    </source>
</evidence>
<proteinExistence type="predicted"/>
<dbReference type="InterPro" id="IPR025384">
    <property type="entry name" value="DUF4298"/>
</dbReference>
<evidence type="ECO:0000313" key="3">
    <source>
        <dbReference type="Proteomes" id="UP000243884"/>
    </source>
</evidence>
<dbReference type="RefSeq" id="WP_084099411.1">
    <property type="nucleotide sequence ID" value="NZ_FWXK01000008.1"/>
</dbReference>
<dbReference type="EMBL" id="FWXK01000008">
    <property type="protein sequence ID" value="SMC47036.1"/>
    <property type="molecule type" value="Genomic_DNA"/>
</dbReference>
<organism evidence="2 3">
    <name type="scientific">Aerococcus suis</name>
    <dbReference type="NCBI Taxonomy" id="371602"/>
    <lineage>
        <taxon>Bacteria</taxon>
        <taxon>Bacillati</taxon>
        <taxon>Bacillota</taxon>
        <taxon>Bacilli</taxon>
        <taxon>Lactobacillales</taxon>
        <taxon>Aerococcaceae</taxon>
        <taxon>Aerococcus</taxon>
    </lineage>
</organism>
<accession>A0A1W1ZFC3</accession>
<dbReference type="STRING" id="371602.SAMN04487984_1299"/>
<keyword evidence="1" id="KW-0175">Coiled coil</keyword>
<feature type="coiled-coil region" evidence="1">
    <location>
        <begin position="7"/>
        <end position="34"/>
    </location>
</feature>